<comment type="caution">
    <text evidence="1">The sequence shown here is derived from an EMBL/GenBank/DDBJ whole genome shotgun (WGS) entry which is preliminary data.</text>
</comment>
<accession>A0ABQ3VTZ7</accession>
<dbReference type="EMBL" id="BNJJ01000037">
    <property type="protein sequence ID" value="GHO89435.1"/>
    <property type="molecule type" value="Genomic_DNA"/>
</dbReference>
<sequence>MCHLPTGLGTAPTLISAGSQLGISAFSHLITGHGAPIAHISANLANGRRERGTTQHEIFAELADLSTVL</sequence>
<evidence type="ECO:0000313" key="2">
    <source>
        <dbReference type="Proteomes" id="UP000635565"/>
    </source>
</evidence>
<evidence type="ECO:0000313" key="1">
    <source>
        <dbReference type="EMBL" id="GHO89435.1"/>
    </source>
</evidence>
<dbReference type="Proteomes" id="UP000635565">
    <property type="component" value="Unassembled WGS sequence"/>
</dbReference>
<gene>
    <name evidence="1" type="ORF">KSZ_74410</name>
</gene>
<keyword evidence="2" id="KW-1185">Reference proteome</keyword>
<protein>
    <submittedName>
        <fullName evidence="1">Uncharacterized protein</fullName>
    </submittedName>
</protein>
<name>A0ABQ3VTZ7_9CHLR</name>
<reference evidence="1 2" key="1">
    <citation type="journal article" date="2021" name="Int. J. Syst. Evol. Microbiol.">
        <title>Reticulibacter mediterranei gen. nov., sp. nov., within the new family Reticulibacteraceae fam. nov., and Ktedonospora formicarum gen. nov., sp. nov., Ktedonobacter robiniae sp. nov., Dictyobacter formicarum sp. nov. and Dictyobacter arantiisoli sp. nov., belonging to the class Ktedonobacteria.</title>
        <authorList>
            <person name="Yabe S."/>
            <person name="Zheng Y."/>
            <person name="Wang C.M."/>
            <person name="Sakai Y."/>
            <person name="Abe K."/>
            <person name="Yokota A."/>
            <person name="Donadio S."/>
            <person name="Cavaletti L."/>
            <person name="Monciardini P."/>
        </authorList>
    </citation>
    <scope>NUCLEOTIDE SEQUENCE [LARGE SCALE GENOMIC DNA]</scope>
    <source>
        <strain evidence="1 2">SOSP1-9</strain>
    </source>
</reference>
<organism evidence="1 2">
    <name type="scientific">Dictyobacter formicarum</name>
    <dbReference type="NCBI Taxonomy" id="2778368"/>
    <lineage>
        <taxon>Bacteria</taxon>
        <taxon>Bacillati</taxon>
        <taxon>Chloroflexota</taxon>
        <taxon>Ktedonobacteria</taxon>
        <taxon>Ktedonobacterales</taxon>
        <taxon>Dictyobacteraceae</taxon>
        <taxon>Dictyobacter</taxon>
    </lineage>
</organism>
<proteinExistence type="predicted"/>